<keyword evidence="2" id="KW-0677">Repeat</keyword>
<dbReference type="PANTHER" id="PTHR19848">
    <property type="entry name" value="WD40 REPEAT PROTEIN"/>
    <property type="match status" value="1"/>
</dbReference>
<accession>A0A6H9YTJ5</accession>
<dbReference type="Pfam" id="PF00400">
    <property type="entry name" value="WD40"/>
    <property type="match status" value="1"/>
</dbReference>
<evidence type="ECO:0000256" key="1">
    <source>
        <dbReference type="ARBA" id="ARBA00022574"/>
    </source>
</evidence>
<dbReference type="OrthoDB" id="414967at2"/>
<dbReference type="PANTHER" id="PTHR19848:SF8">
    <property type="entry name" value="F-BOX AND WD REPEAT DOMAIN CONTAINING 7"/>
    <property type="match status" value="1"/>
</dbReference>
<evidence type="ECO:0000256" key="3">
    <source>
        <dbReference type="PROSITE-ProRule" id="PRU00221"/>
    </source>
</evidence>
<dbReference type="PROSITE" id="PS00678">
    <property type="entry name" value="WD_REPEATS_1"/>
    <property type="match status" value="2"/>
</dbReference>
<dbReference type="RefSeq" id="WP_151565957.1">
    <property type="nucleotide sequence ID" value="NZ_WBMT01000018.1"/>
</dbReference>
<dbReference type="Gene3D" id="2.130.10.10">
    <property type="entry name" value="YVTN repeat-like/Quinoprotein amine dehydrogenase"/>
    <property type="match status" value="2"/>
</dbReference>
<dbReference type="PROSITE" id="PS50082">
    <property type="entry name" value="WD_REPEATS_2"/>
    <property type="match status" value="2"/>
</dbReference>
<keyword evidence="5" id="KW-1185">Reference proteome</keyword>
<dbReference type="PROSITE" id="PS50294">
    <property type="entry name" value="WD_REPEATS_REGION"/>
    <property type="match status" value="1"/>
</dbReference>
<dbReference type="SMART" id="SM00320">
    <property type="entry name" value="WD40"/>
    <property type="match status" value="3"/>
</dbReference>
<dbReference type="InterPro" id="IPR015943">
    <property type="entry name" value="WD40/YVTN_repeat-like_dom_sf"/>
</dbReference>
<dbReference type="SUPFAM" id="SSF50998">
    <property type="entry name" value="Quinoprotein alcohol dehydrogenase-like"/>
    <property type="match status" value="1"/>
</dbReference>
<gene>
    <name evidence="4" type="ORF">F8566_33990</name>
</gene>
<dbReference type="AlphaFoldDB" id="A0A6H9YTJ5"/>
<dbReference type="Proteomes" id="UP000468735">
    <property type="component" value="Unassembled WGS sequence"/>
</dbReference>
<feature type="repeat" description="WD" evidence="3">
    <location>
        <begin position="345"/>
        <end position="364"/>
    </location>
</feature>
<evidence type="ECO:0000313" key="4">
    <source>
        <dbReference type="EMBL" id="KAB2343733.1"/>
    </source>
</evidence>
<feature type="repeat" description="WD" evidence="3">
    <location>
        <begin position="283"/>
        <end position="326"/>
    </location>
</feature>
<sequence length="364" mass="37325">MTEDHMMHCLAGDEQLYITGVAVTELDGVPHVVGLNHRGVVKKWALPDGESAVVPLDLPAAAPEDEWYLEQGWEEGDGFGDPNAKVPAGHIVAVMTVTRLDGRPVVVTGGNEHDLSSHTGDADMYAGAVRVWDLRTGRKVGKVMAGDDPADGAVGAVCSLAVVSSEGGPIAVSSSESGLLQAWNLLTNELGACAVTTGENGVMGAATIGGRPIAVTGGESRTLEAWDLLSGERFGALMQGVRPAAQAIAVTELEGRAVAVVGGDDPTIQVWEVGQEEPIGLALAGHTSGVTDLATAWVGGRAIVVSGSDDDTTRVWDLASGEQIGEPLMSAMSLAVAEVGGAPVLVTGHADTTVRVWDLSFAGA</sequence>
<dbReference type="InterPro" id="IPR011047">
    <property type="entry name" value="Quinoprotein_ADH-like_sf"/>
</dbReference>
<evidence type="ECO:0000256" key="2">
    <source>
        <dbReference type="ARBA" id="ARBA00022737"/>
    </source>
</evidence>
<dbReference type="InterPro" id="IPR020472">
    <property type="entry name" value="WD40_PAC1"/>
</dbReference>
<organism evidence="4 5">
    <name type="scientific">Actinomadura rudentiformis</name>
    <dbReference type="NCBI Taxonomy" id="359158"/>
    <lineage>
        <taxon>Bacteria</taxon>
        <taxon>Bacillati</taxon>
        <taxon>Actinomycetota</taxon>
        <taxon>Actinomycetes</taxon>
        <taxon>Streptosporangiales</taxon>
        <taxon>Thermomonosporaceae</taxon>
        <taxon>Actinomadura</taxon>
    </lineage>
</organism>
<keyword evidence="1 3" id="KW-0853">WD repeat</keyword>
<dbReference type="InterPro" id="IPR019775">
    <property type="entry name" value="WD40_repeat_CS"/>
</dbReference>
<protein>
    <submittedName>
        <fullName evidence="4">Uncharacterized protein</fullName>
    </submittedName>
</protein>
<proteinExistence type="predicted"/>
<reference evidence="4 5" key="1">
    <citation type="submission" date="2019-09" db="EMBL/GenBank/DDBJ databases">
        <title>Actinomadura physcomitrii sp. nov., a novel actinomycete isolated from moss [Physcomitrium sphaericum (Ludw) Fuernr].</title>
        <authorList>
            <person name="Zhuang X."/>
            <person name="Liu C."/>
        </authorList>
    </citation>
    <scope>NUCLEOTIDE SEQUENCE [LARGE SCALE GENOMIC DNA]</scope>
    <source>
        <strain evidence="4 5">HMC1</strain>
    </source>
</reference>
<evidence type="ECO:0000313" key="5">
    <source>
        <dbReference type="Proteomes" id="UP000468735"/>
    </source>
</evidence>
<comment type="caution">
    <text evidence="4">The sequence shown here is derived from an EMBL/GenBank/DDBJ whole genome shotgun (WGS) entry which is preliminary data.</text>
</comment>
<dbReference type="InterPro" id="IPR001680">
    <property type="entry name" value="WD40_rpt"/>
</dbReference>
<dbReference type="EMBL" id="WBMT01000018">
    <property type="protein sequence ID" value="KAB2343733.1"/>
    <property type="molecule type" value="Genomic_DNA"/>
</dbReference>
<name>A0A6H9YTJ5_9ACTN</name>
<dbReference type="PRINTS" id="PR00320">
    <property type="entry name" value="GPROTEINBRPT"/>
</dbReference>